<sequence length="35" mass="4104">MNMRVLSQESELCMQLFTKYAFIFGVLTDGVVRIY</sequence>
<evidence type="ECO:0000313" key="2">
    <source>
        <dbReference type="Proteomes" id="UP000008367"/>
    </source>
</evidence>
<dbReference type="AlphaFoldDB" id="A0A454CT27"/>
<feature type="non-terminal residue" evidence="1">
    <location>
        <position position="35"/>
    </location>
</feature>
<dbReference type="EMBL" id="AJSR01002034">
    <property type="protein sequence ID" value="EKM29559.1"/>
    <property type="molecule type" value="Genomic_DNA"/>
</dbReference>
<dbReference type="Proteomes" id="UP000008367">
    <property type="component" value="Unassembled WGS sequence"/>
</dbReference>
<proteinExistence type="predicted"/>
<evidence type="ECO:0000313" key="1">
    <source>
        <dbReference type="EMBL" id="EKM29559.1"/>
    </source>
</evidence>
<accession>A0A454CT27</accession>
<comment type="caution">
    <text evidence="1">The sequence shown here is derived from an EMBL/GenBank/DDBJ whole genome shotgun (WGS) entry which is preliminary data.</text>
</comment>
<reference evidence="1 2" key="1">
    <citation type="submission" date="2012-10" db="EMBL/GenBank/DDBJ databases">
        <title>Genome sequence of Vibrio Cholerae HENC-02.</title>
        <authorList>
            <person name="Eppinger M."/>
            <person name="Hasan N.A."/>
            <person name="Sengamalay N."/>
            <person name="Hine E."/>
            <person name="Su Q."/>
            <person name="Daugherty S.C."/>
            <person name="Young S."/>
            <person name="Sadzewicz L."/>
            <person name="Tallon L."/>
            <person name="Cebula T.A."/>
            <person name="Ravel J."/>
            <person name="Colwell R.R."/>
        </authorList>
    </citation>
    <scope>NUCLEOTIDE SEQUENCE [LARGE SCALE GENOMIC DNA]</scope>
    <source>
        <strain evidence="1 2">HENC-02</strain>
    </source>
</reference>
<gene>
    <name evidence="1" type="ORF">VCHENC02_4638</name>
</gene>
<name>A0A454CT27_VIBHA</name>
<protein>
    <submittedName>
        <fullName evidence="1">Uncharacterized protein</fullName>
    </submittedName>
</protein>
<organism evidence="1 2">
    <name type="scientific">Vibrio harveyi</name>
    <name type="common">Beneckea harveyi</name>
    <dbReference type="NCBI Taxonomy" id="669"/>
    <lineage>
        <taxon>Bacteria</taxon>
        <taxon>Pseudomonadati</taxon>
        <taxon>Pseudomonadota</taxon>
        <taxon>Gammaproteobacteria</taxon>
        <taxon>Vibrionales</taxon>
        <taxon>Vibrionaceae</taxon>
        <taxon>Vibrio</taxon>
    </lineage>
</organism>